<feature type="compositionally biased region" description="Polar residues" evidence="1">
    <location>
        <begin position="1"/>
        <end position="15"/>
    </location>
</feature>
<dbReference type="AlphaFoldDB" id="A0AAE0YUB8"/>
<proteinExistence type="predicted"/>
<evidence type="ECO:0000313" key="3">
    <source>
        <dbReference type="Proteomes" id="UP001283361"/>
    </source>
</evidence>
<protein>
    <submittedName>
        <fullName evidence="2">Uncharacterized protein</fullName>
    </submittedName>
</protein>
<dbReference type="Proteomes" id="UP001283361">
    <property type="component" value="Unassembled WGS sequence"/>
</dbReference>
<feature type="region of interest" description="Disordered" evidence="1">
    <location>
        <begin position="1"/>
        <end position="24"/>
    </location>
</feature>
<organism evidence="2 3">
    <name type="scientific">Elysia crispata</name>
    <name type="common">lettuce slug</name>
    <dbReference type="NCBI Taxonomy" id="231223"/>
    <lineage>
        <taxon>Eukaryota</taxon>
        <taxon>Metazoa</taxon>
        <taxon>Spiralia</taxon>
        <taxon>Lophotrochozoa</taxon>
        <taxon>Mollusca</taxon>
        <taxon>Gastropoda</taxon>
        <taxon>Heterobranchia</taxon>
        <taxon>Euthyneura</taxon>
        <taxon>Panpulmonata</taxon>
        <taxon>Sacoglossa</taxon>
        <taxon>Placobranchoidea</taxon>
        <taxon>Plakobranchidae</taxon>
        <taxon>Elysia</taxon>
    </lineage>
</organism>
<evidence type="ECO:0000256" key="1">
    <source>
        <dbReference type="SAM" id="MobiDB-lite"/>
    </source>
</evidence>
<sequence>YSRAAVQTSPNSHSPSRGGLHCSRQTPPVTEYSCLLRNRSPAPGLTTIIVLYSAANSQGWVGGKGGGGEGGWEKALRGKSISAWNRRRSPARKACVVTESIVSPGCFGWLHGSHRNQDGGGKGEQEKEKGIEGE</sequence>
<comment type="caution">
    <text evidence="2">The sequence shown here is derived from an EMBL/GenBank/DDBJ whole genome shotgun (WGS) entry which is preliminary data.</text>
</comment>
<feature type="compositionally biased region" description="Basic and acidic residues" evidence="1">
    <location>
        <begin position="115"/>
        <end position="134"/>
    </location>
</feature>
<keyword evidence="3" id="KW-1185">Reference proteome</keyword>
<feature type="non-terminal residue" evidence="2">
    <location>
        <position position="1"/>
    </location>
</feature>
<gene>
    <name evidence="2" type="ORF">RRG08_020775</name>
</gene>
<feature type="region of interest" description="Disordered" evidence="1">
    <location>
        <begin position="112"/>
        <end position="134"/>
    </location>
</feature>
<evidence type="ECO:0000313" key="2">
    <source>
        <dbReference type="EMBL" id="KAK3756641.1"/>
    </source>
</evidence>
<accession>A0AAE0YUB8</accession>
<reference evidence="2" key="1">
    <citation type="journal article" date="2023" name="G3 (Bethesda)">
        <title>A reference genome for the long-term kleptoplast-retaining sea slug Elysia crispata morphotype clarki.</title>
        <authorList>
            <person name="Eastman K.E."/>
            <person name="Pendleton A.L."/>
            <person name="Shaikh M.A."/>
            <person name="Suttiyut T."/>
            <person name="Ogas R."/>
            <person name="Tomko P."/>
            <person name="Gavelis G."/>
            <person name="Widhalm J.R."/>
            <person name="Wisecaver J.H."/>
        </authorList>
    </citation>
    <scope>NUCLEOTIDE SEQUENCE</scope>
    <source>
        <strain evidence="2">ECLA1</strain>
    </source>
</reference>
<dbReference type="EMBL" id="JAWDGP010005490">
    <property type="protein sequence ID" value="KAK3756641.1"/>
    <property type="molecule type" value="Genomic_DNA"/>
</dbReference>
<name>A0AAE0YUB8_9GAST</name>